<dbReference type="InterPro" id="IPR036603">
    <property type="entry name" value="RBP11-like"/>
</dbReference>
<keyword evidence="4 12" id="KW-0240">DNA-directed RNA polymerase</keyword>
<dbReference type="InterPro" id="IPR036643">
    <property type="entry name" value="RNApol_insert_sf"/>
</dbReference>
<dbReference type="GO" id="GO:0046983">
    <property type="term" value="F:protein dimerization activity"/>
    <property type="evidence" value="ECO:0007669"/>
    <property type="project" value="InterPro"/>
</dbReference>
<evidence type="ECO:0000256" key="8">
    <source>
        <dbReference type="ARBA" id="ARBA00032524"/>
    </source>
</evidence>
<name>A0A0G0PIG2_9BACT</name>
<comment type="catalytic activity">
    <reaction evidence="10">
        <text>RNA(n) + a ribonucleoside 5'-triphosphate = RNA(n+1) + diphosphate</text>
        <dbReference type="Rhea" id="RHEA:21248"/>
        <dbReference type="Rhea" id="RHEA-COMP:14527"/>
        <dbReference type="Rhea" id="RHEA-COMP:17342"/>
        <dbReference type="ChEBI" id="CHEBI:33019"/>
        <dbReference type="ChEBI" id="CHEBI:61557"/>
        <dbReference type="ChEBI" id="CHEBI:140395"/>
        <dbReference type="EC" id="2.7.7.6"/>
    </reaction>
</comment>
<dbReference type="FunFam" id="2.170.120.12:FF:000001">
    <property type="entry name" value="DNA-directed RNA polymerase subunit alpha"/>
    <property type="match status" value="1"/>
</dbReference>
<dbReference type="SUPFAM" id="SSF55257">
    <property type="entry name" value="RBP11-like subunits of RNA polymerase"/>
    <property type="match status" value="1"/>
</dbReference>
<proteinExistence type="inferred from homology"/>
<dbReference type="GO" id="GO:0000428">
    <property type="term" value="C:DNA-directed RNA polymerase complex"/>
    <property type="evidence" value="ECO:0007669"/>
    <property type="project" value="UniProtKB-KW"/>
</dbReference>
<feature type="non-terminal residue" evidence="12">
    <location>
        <position position="180"/>
    </location>
</feature>
<reference evidence="12 13" key="1">
    <citation type="journal article" date="2015" name="Nature">
        <title>rRNA introns, odd ribosomes, and small enigmatic genomes across a large radiation of phyla.</title>
        <authorList>
            <person name="Brown C.T."/>
            <person name="Hug L.A."/>
            <person name="Thomas B.C."/>
            <person name="Sharon I."/>
            <person name="Castelle C.J."/>
            <person name="Singh A."/>
            <person name="Wilkins M.J."/>
            <person name="Williams K.H."/>
            <person name="Banfield J.F."/>
        </authorList>
    </citation>
    <scope>NUCLEOTIDE SEQUENCE [LARGE SCALE GENOMIC DNA]</scope>
</reference>
<dbReference type="AlphaFoldDB" id="A0A0G0PIG2"/>
<dbReference type="EMBL" id="LBXL01000061">
    <property type="protein sequence ID" value="KKR27949.1"/>
    <property type="molecule type" value="Genomic_DNA"/>
</dbReference>
<organism evidence="12 13">
    <name type="scientific">Candidatus Woesebacteria bacterium GW2011_GWA1_39_8</name>
    <dbReference type="NCBI Taxonomy" id="1618552"/>
    <lineage>
        <taxon>Bacteria</taxon>
        <taxon>Candidatus Woeseibacteriota</taxon>
    </lineage>
</organism>
<dbReference type="InterPro" id="IPR011262">
    <property type="entry name" value="DNA-dir_RNA_pol_insert"/>
</dbReference>
<evidence type="ECO:0000256" key="5">
    <source>
        <dbReference type="ARBA" id="ARBA00022679"/>
    </source>
</evidence>
<dbReference type="CDD" id="cd06928">
    <property type="entry name" value="RNAP_alpha_NTD"/>
    <property type="match status" value="1"/>
</dbReference>
<evidence type="ECO:0000256" key="9">
    <source>
        <dbReference type="ARBA" id="ARBA00033070"/>
    </source>
</evidence>
<accession>A0A0G0PIG2</accession>
<keyword evidence="6" id="KW-0548">Nucleotidyltransferase</keyword>
<dbReference type="GO" id="GO:0005737">
    <property type="term" value="C:cytoplasm"/>
    <property type="evidence" value="ECO:0007669"/>
    <property type="project" value="UniProtKB-ARBA"/>
</dbReference>
<evidence type="ECO:0000256" key="10">
    <source>
        <dbReference type="ARBA" id="ARBA00048552"/>
    </source>
</evidence>
<dbReference type="Pfam" id="PF01000">
    <property type="entry name" value="RNA_pol_A_bac"/>
    <property type="match status" value="1"/>
</dbReference>
<sequence>MKSFKYLSESVKIKTISETATHGVFDIEGLFAGYGLTIGNSLRRILLSSLPGAAITQLKIKNVSHEFSTLPGVKEDIIELSLNFKKLRFRTEVDELQVLTLKAKGEGVVKAGDIKLGSQVEIINPEEILATLTEKNADLDVEITIERGLGYSAVESRNQDEKLAIGVIALDAFFSPVVNV</sequence>
<dbReference type="EC" id="2.7.7.6" evidence="2"/>
<evidence type="ECO:0000256" key="2">
    <source>
        <dbReference type="ARBA" id="ARBA00012418"/>
    </source>
</evidence>
<evidence type="ECO:0000256" key="7">
    <source>
        <dbReference type="ARBA" id="ARBA00023163"/>
    </source>
</evidence>
<dbReference type="SUPFAM" id="SSF56553">
    <property type="entry name" value="Insert subdomain of RNA polymerase alpha subunit"/>
    <property type="match status" value="1"/>
</dbReference>
<evidence type="ECO:0000256" key="6">
    <source>
        <dbReference type="ARBA" id="ARBA00022695"/>
    </source>
</evidence>
<evidence type="ECO:0000256" key="1">
    <source>
        <dbReference type="ARBA" id="ARBA00007123"/>
    </source>
</evidence>
<evidence type="ECO:0000256" key="4">
    <source>
        <dbReference type="ARBA" id="ARBA00022478"/>
    </source>
</evidence>
<dbReference type="SMART" id="SM00662">
    <property type="entry name" value="RPOLD"/>
    <property type="match status" value="1"/>
</dbReference>
<keyword evidence="5" id="KW-0808">Transferase</keyword>
<dbReference type="GO" id="GO:0003899">
    <property type="term" value="F:DNA-directed RNA polymerase activity"/>
    <property type="evidence" value="ECO:0007669"/>
    <property type="project" value="UniProtKB-EC"/>
</dbReference>
<protein>
    <recommendedName>
        <fullName evidence="3">DNA-directed RNA polymerase subunit alpha</fullName>
        <ecNumber evidence="2">2.7.7.6</ecNumber>
    </recommendedName>
    <alternativeName>
        <fullName evidence="9">RNA polymerase subunit alpha</fullName>
    </alternativeName>
    <alternativeName>
        <fullName evidence="8">Transcriptase subunit alpha</fullName>
    </alternativeName>
</protein>
<comment type="similarity">
    <text evidence="1">Belongs to the RNA polymerase alpha chain family.</text>
</comment>
<evidence type="ECO:0000259" key="11">
    <source>
        <dbReference type="SMART" id="SM00662"/>
    </source>
</evidence>
<feature type="domain" description="DNA-directed RNA polymerase RpoA/D/Rpb3-type" evidence="11">
    <location>
        <begin position="22"/>
        <end position="180"/>
    </location>
</feature>
<comment type="caution">
    <text evidence="12">The sequence shown here is derived from an EMBL/GenBank/DDBJ whole genome shotgun (WGS) entry which is preliminary data.</text>
</comment>
<dbReference type="Proteomes" id="UP000034793">
    <property type="component" value="Unassembled WGS sequence"/>
</dbReference>
<dbReference type="Gene3D" id="2.170.120.12">
    <property type="entry name" value="DNA-directed RNA polymerase, insert domain"/>
    <property type="match status" value="1"/>
</dbReference>
<dbReference type="InterPro" id="IPR011263">
    <property type="entry name" value="DNA-dir_RNA_pol_RpoA/D/Rpb3"/>
</dbReference>
<dbReference type="GO" id="GO:0006351">
    <property type="term" value="P:DNA-templated transcription"/>
    <property type="evidence" value="ECO:0007669"/>
    <property type="project" value="InterPro"/>
</dbReference>
<evidence type="ECO:0000256" key="3">
    <source>
        <dbReference type="ARBA" id="ARBA00015972"/>
    </source>
</evidence>
<evidence type="ECO:0000313" key="13">
    <source>
        <dbReference type="Proteomes" id="UP000034793"/>
    </source>
</evidence>
<evidence type="ECO:0000313" key="12">
    <source>
        <dbReference type="EMBL" id="KKR27949.1"/>
    </source>
</evidence>
<dbReference type="PATRIC" id="fig|1618552.3.peg.1157"/>
<keyword evidence="7" id="KW-0804">Transcription</keyword>
<gene>
    <name evidence="12" type="ORF">UT61_C0061G0006</name>
</gene>